<name>A3ZVU2_9BACT</name>
<dbReference type="EMBL" id="AANZ01000014">
    <property type="protein sequence ID" value="EAQ79438.1"/>
    <property type="molecule type" value="Genomic_DNA"/>
</dbReference>
<dbReference type="HOGENOM" id="CLU_2858768_0_0_0"/>
<sequence>MPYKSMEFVEPVCLPSRGKLKYWKYVDPINVNKRSAYSSYDVRKFFRLNQFTTPPKRFEDKDTE</sequence>
<evidence type="ECO:0000313" key="2">
    <source>
        <dbReference type="Proteomes" id="UP000004358"/>
    </source>
</evidence>
<dbReference type="AlphaFoldDB" id="A3ZVU2"/>
<reference evidence="1 2" key="1">
    <citation type="submission" date="2006-02" db="EMBL/GenBank/DDBJ databases">
        <authorList>
            <person name="Amann R."/>
            <person name="Ferriera S."/>
            <person name="Johnson J."/>
            <person name="Kravitz S."/>
            <person name="Halpern A."/>
            <person name="Remington K."/>
            <person name="Beeson K."/>
            <person name="Tran B."/>
            <person name="Rogers Y.-H."/>
            <person name="Friedman R."/>
            <person name="Venter J.C."/>
        </authorList>
    </citation>
    <scope>NUCLEOTIDE SEQUENCE [LARGE SCALE GENOMIC DNA]</scope>
    <source>
        <strain evidence="1 2">DSM 3645</strain>
    </source>
</reference>
<protein>
    <submittedName>
        <fullName evidence="1">Uncharacterized protein</fullName>
    </submittedName>
</protein>
<accession>A3ZVU2</accession>
<gene>
    <name evidence="1" type="ORF">DSM3645_03143</name>
</gene>
<evidence type="ECO:0000313" key="1">
    <source>
        <dbReference type="EMBL" id="EAQ79438.1"/>
    </source>
</evidence>
<dbReference type="Proteomes" id="UP000004358">
    <property type="component" value="Unassembled WGS sequence"/>
</dbReference>
<organism evidence="1 2">
    <name type="scientific">Blastopirellula marina DSM 3645</name>
    <dbReference type="NCBI Taxonomy" id="314230"/>
    <lineage>
        <taxon>Bacteria</taxon>
        <taxon>Pseudomonadati</taxon>
        <taxon>Planctomycetota</taxon>
        <taxon>Planctomycetia</taxon>
        <taxon>Pirellulales</taxon>
        <taxon>Pirellulaceae</taxon>
        <taxon>Blastopirellula</taxon>
    </lineage>
</organism>
<proteinExistence type="predicted"/>
<comment type="caution">
    <text evidence="1">The sequence shown here is derived from an EMBL/GenBank/DDBJ whole genome shotgun (WGS) entry which is preliminary data.</text>
</comment>